<organism evidence="1 2">
    <name type="scientific">Candidatus Proximibacter danicus</name>
    <dbReference type="NCBI Taxonomy" id="2954365"/>
    <lineage>
        <taxon>Bacteria</taxon>
        <taxon>Pseudomonadati</taxon>
        <taxon>Pseudomonadota</taxon>
        <taxon>Betaproteobacteria</taxon>
        <taxon>Candidatus Proximibacter</taxon>
    </lineage>
</organism>
<dbReference type="AlphaFoldDB" id="A0A9D7K4Y3"/>
<evidence type="ECO:0000313" key="2">
    <source>
        <dbReference type="Proteomes" id="UP000886689"/>
    </source>
</evidence>
<gene>
    <name evidence="1" type="ORF">IPL58_12000</name>
</gene>
<accession>A0A9D7K4Y3</accession>
<comment type="caution">
    <text evidence="1">The sequence shown here is derived from an EMBL/GenBank/DDBJ whole genome shotgun (WGS) entry which is preliminary data.</text>
</comment>
<proteinExistence type="predicted"/>
<protein>
    <submittedName>
        <fullName evidence="1">Uncharacterized protein</fullName>
    </submittedName>
</protein>
<sequence>MQSPAAPGNVGVSGVVIGPEGRPLAVGNGGKADRVASMLPVVGIDPLVVPPTLGVAGAALELNAGAAGAGVLAGAPPP</sequence>
<evidence type="ECO:0000313" key="1">
    <source>
        <dbReference type="EMBL" id="MBK8524737.1"/>
    </source>
</evidence>
<dbReference type="Proteomes" id="UP000886689">
    <property type="component" value="Unassembled WGS sequence"/>
</dbReference>
<reference evidence="1" key="1">
    <citation type="submission" date="2020-10" db="EMBL/GenBank/DDBJ databases">
        <title>Connecting structure to function with the recovery of over 1000 high-quality activated sludge metagenome-assembled genomes encoding full-length rRNA genes using long-read sequencing.</title>
        <authorList>
            <person name="Singleton C.M."/>
            <person name="Petriglieri F."/>
            <person name="Kristensen J.M."/>
            <person name="Kirkegaard R.H."/>
            <person name="Michaelsen T.Y."/>
            <person name="Andersen M.H."/>
            <person name="Karst S.M."/>
            <person name="Dueholm M.S."/>
            <person name="Nielsen P.H."/>
            <person name="Albertsen M."/>
        </authorList>
    </citation>
    <scope>NUCLEOTIDE SEQUENCE</scope>
    <source>
        <strain evidence="1">Hirt_18-Q3-R61-65_BATAC.395</strain>
    </source>
</reference>
<name>A0A9D7K4Y3_9PROT</name>
<dbReference type="EMBL" id="JADJUC010000013">
    <property type="protein sequence ID" value="MBK8524737.1"/>
    <property type="molecule type" value="Genomic_DNA"/>
</dbReference>